<feature type="transmembrane region" description="Helical" evidence="7">
    <location>
        <begin position="40"/>
        <end position="65"/>
    </location>
</feature>
<keyword evidence="2" id="KW-1003">Cell membrane</keyword>
<gene>
    <name evidence="8" type="ORF">GCM10023167_19720</name>
</gene>
<evidence type="ECO:0000313" key="9">
    <source>
        <dbReference type="Proteomes" id="UP001500642"/>
    </source>
</evidence>
<evidence type="ECO:0000313" key="8">
    <source>
        <dbReference type="EMBL" id="GAA4391970.1"/>
    </source>
</evidence>
<dbReference type="EMBL" id="BAABGL010000015">
    <property type="protein sequence ID" value="GAA4391970.1"/>
    <property type="molecule type" value="Genomic_DNA"/>
</dbReference>
<feature type="transmembrane region" description="Helical" evidence="7">
    <location>
        <begin position="268"/>
        <end position="290"/>
    </location>
</feature>
<keyword evidence="9" id="KW-1185">Reference proteome</keyword>
<feature type="transmembrane region" description="Helical" evidence="7">
    <location>
        <begin position="235"/>
        <end position="256"/>
    </location>
</feature>
<dbReference type="PANTHER" id="PTHR30086">
    <property type="entry name" value="ARGININE EXPORTER PROTEIN ARGO"/>
    <property type="match status" value="1"/>
</dbReference>
<dbReference type="Proteomes" id="UP001500642">
    <property type="component" value="Unassembled WGS sequence"/>
</dbReference>
<keyword evidence="5 7" id="KW-0472">Membrane</keyword>
<feature type="transmembrane region" description="Helical" evidence="7">
    <location>
        <begin position="6"/>
        <end position="28"/>
    </location>
</feature>
<feature type="compositionally biased region" description="Low complexity" evidence="6">
    <location>
        <begin position="118"/>
        <end position="140"/>
    </location>
</feature>
<feature type="compositionally biased region" description="Polar residues" evidence="6">
    <location>
        <begin position="141"/>
        <end position="160"/>
    </location>
</feature>
<dbReference type="Pfam" id="PF01810">
    <property type="entry name" value="LysE"/>
    <property type="match status" value="1"/>
</dbReference>
<evidence type="ECO:0000256" key="6">
    <source>
        <dbReference type="SAM" id="MobiDB-lite"/>
    </source>
</evidence>
<dbReference type="PANTHER" id="PTHR30086:SF20">
    <property type="entry name" value="ARGININE EXPORTER PROTEIN ARGO-RELATED"/>
    <property type="match status" value="1"/>
</dbReference>
<feature type="transmembrane region" description="Helical" evidence="7">
    <location>
        <begin position="77"/>
        <end position="95"/>
    </location>
</feature>
<feature type="compositionally biased region" description="Basic and acidic residues" evidence="6">
    <location>
        <begin position="104"/>
        <end position="117"/>
    </location>
</feature>
<feature type="region of interest" description="Disordered" evidence="6">
    <location>
        <begin position="102"/>
        <end position="192"/>
    </location>
</feature>
<evidence type="ECO:0008006" key="10">
    <source>
        <dbReference type="Google" id="ProtNLM"/>
    </source>
</evidence>
<reference evidence="9" key="1">
    <citation type="journal article" date="2019" name="Int. J. Syst. Evol. Microbiol.">
        <title>The Global Catalogue of Microorganisms (GCM) 10K type strain sequencing project: providing services to taxonomists for standard genome sequencing and annotation.</title>
        <authorList>
            <consortium name="The Broad Institute Genomics Platform"/>
            <consortium name="The Broad Institute Genome Sequencing Center for Infectious Disease"/>
            <person name="Wu L."/>
            <person name="Ma J."/>
        </authorList>
    </citation>
    <scope>NUCLEOTIDE SEQUENCE [LARGE SCALE GENOMIC DNA]</scope>
    <source>
        <strain evidence="9">JCM 17808</strain>
    </source>
</reference>
<protein>
    <recommendedName>
        <fullName evidence="10">LysE family translocator</fullName>
    </recommendedName>
</protein>
<organism evidence="8 9">
    <name type="scientific">Brevibacterium pityocampae</name>
    <dbReference type="NCBI Taxonomy" id="506594"/>
    <lineage>
        <taxon>Bacteria</taxon>
        <taxon>Bacillati</taxon>
        <taxon>Actinomycetota</taxon>
        <taxon>Actinomycetes</taxon>
        <taxon>Micrococcales</taxon>
        <taxon>Brevibacteriaceae</taxon>
        <taxon>Brevibacterium</taxon>
    </lineage>
</organism>
<evidence type="ECO:0000256" key="3">
    <source>
        <dbReference type="ARBA" id="ARBA00022692"/>
    </source>
</evidence>
<comment type="subcellular location">
    <subcellularLocation>
        <location evidence="1">Cell membrane</location>
        <topology evidence="1">Multi-pass membrane protein</topology>
    </subcellularLocation>
</comment>
<feature type="compositionally biased region" description="Low complexity" evidence="6">
    <location>
        <begin position="161"/>
        <end position="177"/>
    </location>
</feature>
<keyword evidence="3 7" id="KW-0812">Transmembrane</keyword>
<sequence>MTAGAWAVLLGTWAVAVASPGPDFVAVLRGSMAGGTARGLRVAAGVVAGIAVWIAAALIGIVALISSHPTVFLAVRWAGAVFLVLYGGYILIALVRARKQKSGHVGDPEADRARDRAGSASTGSSGPGSASESTTGSTSAQVPTSTQVAASAQVPTSTQVPASAPGTAPAPASAPGTTPAPAPAPASTSTPARSGWADVRLGFLTNTVGNPKAVVFFGALFAGILPAGIEAGESVAVGLAMAGIALVFFAALAFATGRPLVIRAYERAQTLIDTVVGLVFIVLGLALLPWGGV</sequence>
<keyword evidence="4 7" id="KW-1133">Transmembrane helix</keyword>
<name>A0ABP8JJS8_9MICO</name>
<evidence type="ECO:0000256" key="7">
    <source>
        <dbReference type="SAM" id="Phobius"/>
    </source>
</evidence>
<evidence type="ECO:0000256" key="5">
    <source>
        <dbReference type="ARBA" id="ARBA00023136"/>
    </source>
</evidence>
<dbReference type="RefSeq" id="WP_345031773.1">
    <property type="nucleotide sequence ID" value="NZ_BAABGL010000015.1"/>
</dbReference>
<evidence type="ECO:0000256" key="4">
    <source>
        <dbReference type="ARBA" id="ARBA00022989"/>
    </source>
</evidence>
<accession>A0ABP8JJS8</accession>
<dbReference type="InterPro" id="IPR001123">
    <property type="entry name" value="LeuE-type"/>
</dbReference>
<feature type="transmembrane region" description="Helical" evidence="7">
    <location>
        <begin position="213"/>
        <end position="229"/>
    </location>
</feature>
<evidence type="ECO:0000256" key="1">
    <source>
        <dbReference type="ARBA" id="ARBA00004651"/>
    </source>
</evidence>
<comment type="caution">
    <text evidence="8">The sequence shown here is derived from an EMBL/GenBank/DDBJ whole genome shotgun (WGS) entry which is preliminary data.</text>
</comment>
<evidence type="ECO:0000256" key="2">
    <source>
        <dbReference type="ARBA" id="ARBA00022475"/>
    </source>
</evidence>
<proteinExistence type="predicted"/>